<keyword evidence="2" id="KW-1185">Reference proteome</keyword>
<sequence>MKRKSDSFQKPACKKGKVWNPANQYHCTSGSEHLDLQAQTAMLAFHQGYFQIALESFTHIYQAIYQNSPHDSPQKHTFFIHIIGDISRCQLALLAPDEAMEILSPCYKWGYQTSISWGHQLWGEVSSLVAASRKLIGQKELVKTMLNNEQWKEAVEVISDVAQERRNKFPKATPQLNGFWSVSNAEALMWLGHRSLARKETL</sequence>
<dbReference type="Proteomes" id="UP000008783">
    <property type="component" value="Unassembled WGS sequence"/>
</dbReference>
<dbReference type="VEuPathDB" id="FungiDB:PGTG_09789"/>
<dbReference type="InParanoid" id="E3KEU6"/>
<dbReference type="KEGG" id="pgr:PGTG_09789"/>
<name>E3KEU6_PUCGT</name>
<dbReference type="EMBL" id="DS178284">
    <property type="protein sequence ID" value="EFP82821.2"/>
    <property type="molecule type" value="Genomic_DNA"/>
</dbReference>
<dbReference type="RefSeq" id="XP_003327240.2">
    <property type="nucleotide sequence ID" value="XM_003327192.2"/>
</dbReference>
<evidence type="ECO:0000313" key="1">
    <source>
        <dbReference type="EMBL" id="EFP82821.2"/>
    </source>
</evidence>
<dbReference type="AlphaFoldDB" id="E3KEU6"/>
<proteinExistence type="predicted"/>
<accession>E3KEU6</accession>
<organism evidence="1 2">
    <name type="scientific">Puccinia graminis f. sp. tritici (strain CRL 75-36-700-3 / race SCCL)</name>
    <name type="common">Black stem rust fungus</name>
    <dbReference type="NCBI Taxonomy" id="418459"/>
    <lineage>
        <taxon>Eukaryota</taxon>
        <taxon>Fungi</taxon>
        <taxon>Dikarya</taxon>
        <taxon>Basidiomycota</taxon>
        <taxon>Pucciniomycotina</taxon>
        <taxon>Pucciniomycetes</taxon>
        <taxon>Pucciniales</taxon>
        <taxon>Pucciniaceae</taxon>
        <taxon>Puccinia</taxon>
    </lineage>
</organism>
<reference key="1">
    <citation type="submission" date="2007-01" db="EMBL/GenBank/DDBJ databases">
        <title>The Genome Sequence of Puccinia graminis f. sp. tritici Strain CRL 75-36-700-3.</title>
        <authorList>
            <consortium name="The Broad Institute Genome Sequencing Platform"/>
            <person name="Birren B."/>
            <person name="Lander E."/>
            <person name="Galagan J."/>
            <person name="Nusbaum C."/>
            <person name="Devon K."/>
            <person name="Cuomo C."/>
            <person name="Jaffe D."/>
            <person name="Butler J."/>
            <person name="Alvarez P."/>
            <person name="Gnerre S."/>
            <person name="Grabherr M."/>
            <person name="Mauceli E."/>
            <person name="Brockman W."/>
            <person name="Young S."/>
            <person name="LaButti K."/>
            <person name="Sykes S."/>
            <person name="DeCaprio D."/>
            <person name="Crawford M."/>
            <person name="Koehrsen M."/>
            <person name="Engels R."/>
            <person name="Montgomery P."/>
            <person name="Pearson M."/>
            <person name="Howarth C."/>
            <person name="Larson L."/>
            <person name="White J."/>
            <person name="Zeng Q."/>
            <person name="Kodira C."/>
            <person name="Yandava C."/>
            <person name="Alvarado L."/>
            <person name="O'Leary S."/>
            <person name="Szabo L."/>
            <person name="Dean R."/>
            <person name="Schein J."/>
        </authorList>
    </citation>
    <scope>NUCLEOTIDE SEQUENCE</scope>
    <source>
        <strain>CRL 75-36-700-3</strain>
    </source>
</reference>
<evidence type="ECO:0000313" key="2">
    <source>
        <dbReference type="Proteomes" id="UP000008783"/>
    </source>
</evidence>
<dbReference type="HOGENOM" id="CLU_1355235_0_0_1"/>
<dbReference type="GeneID" id="10544523"/>
<reference evidence="2" key="2">
    <citation type="journal article" date="2011" name="Proc. Natl. Acad. Sci. U.S.A.">
        <title>Obligate biotrophy features unraveled by the genomic analysis of rust fungi.</title>
        <authorList>
            <person name="Duplessis S."/>
            <person name="Cuomo C.A."/>
            <person name="Lin Y.-C."/>
            <person name="Aerts A."/>
            <person name="Tisserant E."/>
            <person name="Veneault-Fourrey C."/>
            <person name="Joly D.L."/>
            <person name="Hacquard S."/>
            <person name="Amselem J."/>
            <person name="Cantarel B.L."/>
            <person name="Chiu R."/>
            <person name="Coutinho P.M."/>
            <person name="Feau N."/>
            <person name="Field M."/>
            <person name="Frey P."/>
            <person name="Gelhaye E."/>
            <person name="Goldberg J."/>
            <person name="Grabherr M.G."/>
            <person name="Kodira C.D."/>
            <person name="Kohler A."/>
            <person name="Kuees U."/>
            <person name="Lindquist E.A."/>
            <person name="Lucas S.M."/>
            <person name="Mago R."/>
            <person name="Mauceli E."/>
            <person name="Morin E."/>
            <person name="Murat C."/>
            <person name="Pangilinan J.L."/>
            <person name="Park R."/>
            <person name="Pearson M."/>
            <person name="Quesneville H."/>
            <person name="Rouhier N."/>
            <person name="Sakthikumar S."/>
            <person name="Salamov A.A."/>
            <person name="Schmutz J."/>
            <person name="Selles B."/>
            <person name="Shapiro H."/>
            <person name="Tanguay P."/>
            <person name="Tuskan G.A."/>
            <person name="Henrissat B."/>
            <person name="Van de Peer Y."/>
            <person name="Rouze P."/>
            <person name="Ellis J.G."/>
            <person name="Dodds P.N."/>
            <person name="Schein J.E."/>
            <person name="Zhong S."/>
            <person name="Hamelin R.C."/>
            <person name="Grigoriev I.V."/>
            <person name="Szabo L.J."/>
            <person name="Martin F."/>
        </authorList>
    </citation>
    <scope>NUCLEOTIDE SEQUENCE [LARGE SCALE GENOMIC DNA]</scope>
    <source>
        <strain evidence="2">CRL 75-36-700-3 / race SCCL</strain>
    </source>
</reference>
<gene>
    <name evidence="1" type="ORF">PGTG_09789</name>
</gene>
<protein>
    <submittedName>
        <fullName evidence="1">Uncharacterized protein</fullName>
    </submittedName>
</protein>